<dbReference type="InterPro" id="IPR050377">
    <property type="entry name" value="Radical_SAM_PqqE_MftC-like"/>
</dbReference>
<dbReference type="InterPro" id="IPR017200">
    <property type="entry name" value="PqqE-like"/>
</dbReference>
<accession>A0A1I5SEL2</accession>
<keyword evidence="6" id="KW-0411">Iron-sulfur</keyword>
<dbReference type="CDD" id="cd01335">
    <property type="entry name" value="Radical_SAM"/>
    <property type="match status" value="1"/>
</dbReference>
<evidence type="ECO:0000313" key="9">
    <source>
        <dbReference type="Proteomes" id="UP000183413"/>
    </source>
</evidence>
<evidence type="ECO:0000256" key="1">
    <source>
        <dbReference type="ARBA" id="ARBA00001966"/>
    </source>
</evidence>
<dbReference type="EMBL" id="FOVH01000016">
    <property type="protein sequence ID" value="SFP68776.1"/>
    <property type="molecule type" value="Genomic_DNA"/>
</dbReference>
<dbReference type="GO" id="GO:0003824">
    <property type="term" value="F:catalytic activity"/>
    <property type="evidence" value="ECO:0007669"/>
    <property type="project" value="InterPro"/>
</dbReference>
<keyword evidence="2" id="KW-0004">4Fe-4S</keyword>
<dbReference type="GO" id="GO:0046872">
    <property type="term" value="F:metal ion binding"/>
    <property type="evidence" value="ECO:0007669"/>
    <property type="project" value="UniProtKB-KW"/>
</dbReference>
<dbReference type="InParanoid" id="A0A1I5SEL2"/>
<keyword evidence="9" id="KW-1185">Reference proteome</keyword>
<dbReference type="Proteomes" id="UP000183413">
    <property type="component" value="Unassembled WGS sequence"/>
</dbReference>
<feature type="domain" description="Radical SAM core" evidence="7">
    <location>
        <begin position="12"/>
        <end position="236"/>
    </location>
</feature>
<dbReference type="SUPFAM" id="SSF102114">
    <property type="entry name" value="Radical SAM enzymes"/>
    <property type="match status" value="1"/>
</dbReference>
<dbReference type="PANTHER" id="PTHR11228">
    <property type="entry name" value="RADICAL SAM DOMAIN PROTEIN"/>
    <property type="match status" value="1"/>
</dbReference>
<gene>
    <name evidence="8" type="ORF">SAMN04489713_116134</name>
</gene>
<proteinExistence type="predicted"/>
<evidence type="ECO:0000256" key="6">
    <source>
        <dbReference type="ARBA" id="ARBA00023014"/>
    </source>
</evidence>
<keyword evidence="3" id="KW-0949">S-adenosyl-L-methionine</keyword>
<keyword evidence="4" id="KW-0479">Metal-binding</keyword>
<dbReference type="SFLD" id="SFLDG01067">
    <property type="entry name" value="SPASM/twitch_domain_containing"/>
    <property type="match status" value="1"/>
</dbReference>
<dbReference type="Pfam" id="PF04055">
    <property type="entry name" value="Radical_SAM"/>
    <property type="match status" value="1"/>
</dbReference>
<dbReference type="PANTHER" id="PTHR11228:SF34">
    <property type="entry name" value="TUNGSTEN-CONTAINING ALDEHYDE FERREDOXIN OXIDOREDUCTASE COFACTOR MODIFYING PROTEIN"/>
    <property type="match status" value="1"/>
</dbReference>
<sequence length="394" mass="43106">MKQIRSPRHDPADRPLIVIWEATQACPLACRHCRAEARPDRDPGELTTVEACGLMAQVAEFGSPPPLFVITGGDPFQRPDLFELVRHGTRLGLPVAVSPSGTPTLTKDGLTGLREAGARAVSLSLDGSDARVHDAFRATPGVYRWTLDAWQAARDLGLKVQINTTVTGHNLTDLPEIVRIVRQMGALTWSAFLLVPTGRGRLLPGLDPHQVEDVLNFVYDAGAFVPARTTEAHHFRRIAIQRAILSRQEADHVAVLGLGPLYQTLRQRLTELDLPLRRARRPPMDVSSARGFAFVSHRGTVHPSGFLPSPAGNVRNDRLTDIYRTSPLFTGLRDPGNLTGRCGACEFRTICGGSRSRALATSGDPYAEEPWCAYEPGSFPYEDELASYGVKAVR</sequence>
<keyword evidence="5" id="KW-0408">Iron</keyword>
<dbReference type="STRING" id="1993.SAMN04489713_116134"/>
<protein>
    <submittedName>
        <fullName evidence="8">Radical SAM protein, BA_1875 family</fullName>
    </submittedName>
</protein>
<evidence type="ECO:0000256" key="3">
    <source>
        <dbReference type="ARBA" id="ARBA00022691"/>
    </source>
</evidence>
<organism evidence="8 9">
    <name type="scientific">Actinomadura madurae</name>
    <dbReference type="NCBI Taxonomy" id="1993"/>
    <lineage>
        <taxon>Bacteria</taxon>
        <taxon>Bacillati</taxon>
        <taxon>Actinomycetota</taxon>
        <taxon>Actinomycetes</taxon>
        <taxon>Streptosporangiales</taxon>
        <taxon>Thermomonosporaceae</taxon>
        <taxon>Actinomadura</taxon>
    </lineage>
</organism>
<dbReference type="InterPro" id="IPR007197">
    <property type="entry name" value="rSAM"/>
</dbReference>
<dbReference type="AlphaFoldDB" id="A0A1I5SEL2"/>
<dbReference type="RefSeq" id="WP_218163843.1">
    <property type="nucleotide sequence ID" value="NZ_FOVH01000016.1"/>
</dbReference>
<dbReference type="eggNOG" id="COG0535">
    <property type="taxonomic scope" value="Bacteria"/>
</dbReference>
<reference evidence="8 9" key="1">
    <citation type="submission" date="2016-10" db="EMBL/GenBank/DDBJ databases">
        <authorList>
            <person name="de Groot N.N."/>
        </authorList>
    </citation>
    <scope>NUCLEOTIDE SEQUENCE [LARGE SCALE GENOMIC DNA]</scope>
    <source>
        <strain evidence="8 9">DSM 43067</strain>
    </source>
</reference>
<dbReference type="PROSITE" id="PS51918">
    <property type="entry name" value="RADICAL_SAM"/>
    <property type="match status" value="1"/>
</dbReference>
<dbReference type="InterPro" id="IPR013785">
    <property type="entry name" value="Aldolase_TIM"/>
</dbReference>
<dbReference type="InterPro" id="IPR058240">
    <property type="entry name" value="rSAM_sf"/>
</dbReference>
<dbReference type="CDD" id="cd21123">
    <property type="entry name" value="SPASM_MftC-like"/>
    <property type="match status" value="1"/>
</dbReference>
<evidence type="ECO:0000256" key="5">
    <source>
        <dbReference type="ARBA" id="ARBA00023004"/>
    </source>
</evidence>
<dbReference type="NCBIfam" id="TIGR04053">
    <property type="entry name" value="TIGR04053 family radical SAM/SPASM domain-containing protein"/>
    <property type="match status" value="1"/>
</dbReference>
<evidence type="ECO:0000256" key="2">
    <source>
        <dbReference type="ARBA" id="ARBA00022485"/>
    </source>
</evidence>
<dbReference type="Gene3D" id="3.20.20.70">
    <property type="entry name" value="Aldolase class I"/>
    <property type="match status" value="2"/>
</dbReference>
<name>A0A1I5SEL2_9ACTN</name>
<dbReference type="SFLD" id="SFLDS00029">
    <property type="entry name" value="Radical_SAM"/>
    <property type="match status" value="1"/>
</dbReference>
<evidence type="ECO:0000256" key="4">
    <source>
        <dbReference type="ARBA" id="ARBA00022723"/>
    </source>
</evidence>
<comment type="cofactor">
    <cofactor evidence="1">
        <name>[4Fe-4S] cluster</name>
        <dbReference type="ChEBI" id="CHEBI:49883"/>
    </cofactor>
</comment>
<evidence type="ECO:0000259" key="7">
    <source>
        <dbReference type="PROSITE" id="PS51918"/>
    </source>
</evidence>
<evidence type="ECO:0000313" key="8">
    <source>
        <dbReference type="EMBL" id="SFP68776.1"/>
    </source>
</evidence>
<dbReference type="GO" id="GO:0051539">
    <property type="term" value="F:4 iron, 4 sulfur cluster binding"/>
    <property type="evidence" value="ECO:0007669"/>
    <property type="project" value="UniProtKB-KW"/>
</dbReference>
<dbReference type="PIRSF" id="PIRSF037420">
    <property type="entry name" value="PQQ_syn_pqqE"/>
    <property type="match status" value="1"/>
</dbReference>